<gene>
    <name evidence="2" type="ORF">H4Q31_08835</name>
</gene>
<dbReference type="SUPFAM" id="SSF55729">
    <property type="entry name" value="Acyl-CoA N-acyltransferases (Nat)"/>
    <property type="match status" value="1"/>
</dbReference>
<keyword evidence="3" id="KW-1185">Reference proteome</keyword>
<dbReference type="Proteomes" id="UP000574133">
    <property type="component" value="Unassembled WGS sequence"/>
</dbReference>
<evidence type="ECO:0000313" key="2">
    <source>
        <dbReference type="EMBL" id="MBB6677427.1"/>
    </source>
</evidence>
<dbReference type="InterPro" id="IPR000182">
    <property type="entry name" value="GNAT_dom"/>
</dbReference>
<evidence type="ECO:0000313" key="3">
    <source>
        <dbReference type="Proteomes" id="UP000574133"/>
    </source>
</evidence>
<accession>A0A841TEL9</accession>
<proteinExistence type="predicted"/>
<dbReference type="AlphaFoldDB" id="A0A841TEL9"/>
<evidence type="ECO:0000259" key="1">
    <source>
        <dbReference type="PROSITE" id="PS51186"/>
    </source>
</evidence>
<dbReference type="InterPro" id="IPR016181">
    <property type="entry name" value="Acyl_CoA_acyltransferase"/>
</dbReference>
<organism evidence="2 3">
    <name type="scientific">Cohnella lubricantis</name>
    <dbReference type="NCBI Taxonomy" id="2163172"/>
    <lineage>
        <taxon>Bacteria</taxon>
        <taxon>Bacillati</taxon>
        <taxon>Bacillota</taxon>
        <taxon>Bacilli</taxon>
        <taxon>Bacillales</taxon>
        <taxon>Paenibacillaceae</taxon>
        <taxon>Cohnella</taxon>
    </lineage>
</organism>
<sequence length="145" mass="17005">MKVLREECGLTYFQINNEHPRFYELLGWFFGSREVARELGMPIYDDPNREWIVVVADKYPIACSSIEFLKAKGKALMKSGWVHPNWRGKRIYNNMFDERIKIAHEAGVTKLGATVTDKSYNTHIRNGFREIGTKGRYKIMRKELD</sequence>
<protein>
    <recommendedName>
        <fullName evidence="1">N-acetyltransferase domain-containing protein</fullName>
    </recommendedName>
</protein>
<dbReference type="Gene3D" id="3.40.630.30">
    <property type="match status" value="1"/>
</dbReference>
<dbReference type="EMBL" id="JACJVN010000032">
    <property type="protein sequence ID" value="MBB6677427.1"/>
    <property type="molecule type" value="Genomic_DNA"/>
</dbReference>
<dbReference type="RefSeq" id="WP_185178708.1">
    <property type="nucleotide sequence ID" value="NZ_CBCSEP010000013.1"/>
</dbReference>
<feature type="domain" description="N-acetyltransferase" evidence="1">
    <location>
        <begin position="10"/>
        <end position="145"/>
    </location>
</feature>
<dbReference type="PROSITE" id="PS51186">
    <property type="entry name" value="GNAT"/>
    <property type="match status" value="1"/>
</dbReference>
<name>A0A841TEL9_9BACL</name>
<comment type="caution">
    <text evidence="2">The sequence shown here is derived from an EMBL/GenBank/DDBJ whole genome shotgun (WGS) entry which is preliminary data.</text>
</comment>
<dbReference type="GO" id="GO:0016747">
    <property type="term" value="F:acyltransferase activity, transferring groups other than amino-acyl groups"/>
    <property type="evidence" value="ECO:0007669"/>
    <property type="project" value="InterPro"/>
</dbReference>
<reference evidence="2 3" key="1">
    <citation type="submission" date="2020-08" db="EMBL/GenBank/DDBJ databases">
        <title>Cohnella phylogeny.</title>
        <authorList>
            <person name="Dunlap C."/>
        </authorList>
    </citation>
    <scope>NUCLEOTIDE SEQUENCE [LARGE SCALE GENOMIC DNA]</scope>
    <source>
        <strain evidence="2 3">DSM 103658</strain>
    </source>
</reference>